<feature type="compositionally biased region" description="Basic and acidic residues" evidence="5">
    <location>
        <begin position="163"/>
        <end position="174"/>
    </location>
</feature>
<dbReference type="Proteomes" id="UP000663850">
    <property type="component" value="Unassembled WGS sequence"/>
</dbReference>
<dbReference type="PANTHER" id="PTHR24185">
    <property type="entry name" value="CALCIUM-INDEPENDENT PHOSPHOLIPASE A2-GAMMA"/>
    <property type="match status" value="1"/>
</dbReference>
<evidence type="ECO:0000256" key="5">
    <source>
        <dbReference type="SAM" id="MobiDB-lite"/>
    </source>
</evidence>
<dbReference type="GO" id="GO:0047499">
    <property type="term" value="F:calcium-independent phospholipase A2 activity"/>
    <property type="evidence" value="ECO:0007669"/>
    <property type="project" value="TreeGrafter"/>
</dbReference>
<feature type="region of interest" description="Disordered" evidence="5">
    <location>
        <begin position="147"/>
        <end position="174"/>
    </location>
</feature>
<reference evidence="7" key="1">
    <citation type="submission" date="2021-01" db="EMBL/GenBank/DDBJ databases">
        <authorList>
            <person name="Kaushik A."/>
        </authorList>
    </citation>
    <scope>NUCLEOTIDE SEQUENCE</scope>
    <source>
        <strain evidence="7">Type strain: AG8-Rh-89/</strain>
    </source>
</reference>
<dbReference type="PROSITE" id="PS51635">
    <property type="entry name" value="PNPLA"/>
    <property type="match status" value="1"/>
</dbReference>
<feature type="domain" description="PNPLA" evidence="6">
    <location>
        <begin position="14"/>
        <end position="186"/>
    </location>
</feature>
<evidence type="ECO:0000259" key="6">
    <source>
        <dbReference type="PROSITE" id="PS51635"/>
    </source>
</evidence>
<dbReference type="PANTHER" id="PTHR24185:SF1">
    <property type="entry name" value="CALCIUM-INDEPENDENT PHOSPHOLIPASE A2-GAMMA"/>
    <property type="match status" value="1"/>
</dbReference>
<dbReference type="AlphaFoldDB" id="A0A8H3H8F6"/>
<evidence type="ECO:0000256" key="2">
    <source>
        <dbReference type="ARBA" id="ARBA00022963"/>
    </source>
</evidence>
<dbReference type="GO" id="GO:0019369">
    <property type="term" value="P:arachidonate metabolic process"/>
    <property type="evidence" value="ECO:0007669"/>
    <property type="project" value="TreeGrafter"/>
</dbReference>
<evidence type="ECO:0000313" key="7">
    <source>
        <dbReference type="EMBL" id="CAE6506012.1"/>
    </source>
</evidence>
<gene>
    <name evidence="7" type="ORF">RDB_LOCUS101320</name>
</gene>
<dbReference type="GO" id="GO:0016020">
    <property type="term" value="C:membrane"/>
    <property type="evidence" value="ECO:0007669"/>
    <property type="project" value="TreeGrafter"/>
</dbReference>
<evidence type="ECO:0000256" key="3">
    <source>
        <dbReference type="ARBA" id="ARBA00023098"/>
    </source>
</evidence>
<protein>
    <recommendedName>
        <fullName evidence="6">PNPLA domain-containing protein</fullName>
    </recommendedName>
</protein>
<comment type="caution">
    <text evidence="7">The sequence shown here is derived from an EMBL/GenBank/DDBJ whole genome shotgun (WGS) entry which is preliminary data.</text>
</comment>
<keyword evidence="1" id="KW-0378">Hydrolase</keyword>
<dbReference type="Gene3D" id="3.40.1090.10">
    <property type="entry name" value="Cytosolic phospholipase A2 catalytic domain"/>
    <property type="match status" value="1"/>
</dbReference>
<organism evidence="7 8">
    <name type="scientific">Rhizoctonia solani</name>
    <dbReference type="NCBI Taxonomy" id="456999"/>
    <lineage>
        <taxon>Eukaryota</taxon>
        <taxon>Fungi</taxon>
        <taxon>Dikarya</taxon>
        <taxon>Basidiomycota</taxon>
        <taxon>Agaricomycotina</taxon>
        <taxon>Agaricomycetes</taxon>
        <taxon>Cantharellales</taxon>
        <taxon>Ceratobasidiaceae</taxon>
        <taxon>Rhizoctonia</taxon>
    </lineage>
</organism>
<evidence type="ECO:0000256" key="4">
    <source>
        <dbReference type="PROSITE-ProRule" id="PRU01161"/>
    </source>
</evidence>
<comment type="caution">
    <text evidence="4">Lacks conserved residue(s) required for the propagation of feature annotation.</text>
</comment>
<dbReference type="InterPro" id="IPR002641">
    <property type="entry name" value="PNPLA_dom"/>
</dbReference>
<dbReference type="GO" id="GO:0016042">
    <property type="term" value="P:lipid catabolic process"/>
    <property type="evidence" value="ECO:0007669"/>
    <property type="project" value="UniProtKB-KW"/>
</dbReference>
<evidence type="ECO:0000256" key="1">
    <source>
        <dbReference type="ARBA" id="ARBA00022801"/>
    </source>
</evidence>
<accession>A0A8H3H8F6</accession>
<evidence type="ECO:0000313" key="8">
    <source>
        <dbReference type="Proteomes" id="UP000663850"/>
    </source>
</evidence>
<proteinExistence type="predicted"/>
<dbReference type="InterPro" id="IPR016035">
    <property type="entry name" value="Acyl_Trfase/lysoPLipase"/>
</dbReference>
<feature type="compositionally biased region" description="Polar residues" evidence="5">
    <location>
        <begin position="151"/>
        <end position="162"/>
    </location>
</feature>
<keyword evidence="3" id="KW-0443">Lipid metabolism</keyword>
<sequence length="186" mass="20493">MQSLSPKEKGINILCIDGGGVRSLSSLLLLSELMWRIQRLEGLDAPPYLHEYFGIILGVGMGALQAYMLGRLKISTKEAIESYGNLARNVFSDKKRLGGGRSGAFKSTKLRKRIMNMVQSETNNKGKRMMDSQTGQDRCKTMIFAGGCGKETSTGRRPSGNTRESKRVLGDDHPRFSTLKAAESLM</sequence>
<dbReference type="EMBL" id="CAJMWZ010005416">
    <property type="protein sequence ID" value="CAE6506012.1"/>
    <property type="molecule type" value="Genomic_DNA"/>
</dbReference>
<dbReference type="GO" id="GO:0046486">
    <property type="term" value="P:glycerolipid metabolic process"/>
    <property type="evidence" value="ECO:0007669"/>
    <property type="project" value="UniProtKB-ARBA"/>
</dbReference>
<feature type="non-terminal residue" evidence="7">
    <location>
        <position position="1"/>
    </location>
</feature>
<keyword evidence="2" id="KW-0442">Lipid degradation</keyword>
<dbReference type="SUPFAM" id="SSF52151">
    <property type="entry name" value="FabD/lysophospholipase-like"/>
    <property type="match status" value="1"/>
</dbReference>
<name>A0A8H3H8F6_9AGAM</name>